<feature type="region of interest" description="Disordered" evidence="12">
    <location>
        <begin position="127"/>
        <end position="168"/>
    </location>
</feature>
<feature type="signal peptide" evidence="14">
    <location>
        <begin position="1"/>
        <end position="23"/>
    </location>
</feature>
<comment type="caution">
    <text evidence="16">The sequence shown here is derived from an EMBL/GenBank/DDBJ whole genome shotgun (WGS) entry which is preliminary data.</text>
</comment>
<evidence type="ECO:0000256" key="12">
    <source>
        <dbReference type="SAM" id="MobiDB-lite"/>
    </source>
</evidence>
<evidence type="ECO:0000256" key="8">
    <source>
        <dbReference type="ARBA" id="ARBA00023008"/>
    </source>
</evidence>
<evidence type="ECO:0000256" key="3">
    <source>
        <dbReference type="ARBA" id="ARBA00022692"/>
    </source>
</evidence>
<keyword evidence="6" id="KW-0249">Electron transport</keyword>
<dbReference type="CDD" id="cd04216">
    <property type="entry name" value="Phytocyanin"/>
    <property type="match status" value="1"/>
</dbReference>
<evidence type="ECO:0000259" key="15">
    <source>
        <dbReference type="PROSITE" id="PS51485"/>
    </source>
</evidence>
<dbReference type="AlphaFoldDB" id="A0AAW2J6Y5"/>
<dbReference type="GO" id="GO:0046872">
    <property type="term" value="F:metal ion binding"/>
    <property type="evidence" value="ECO:0007669"/>
    <property type="project" value="UniProtKB-KW"/>
</dbReference>
<dbReference type="GO" id="GO:0005886">
    <property type="term" value="C:plasma membrane"/>
    <property type="evidence" value="ECO:0007669"/>
    <property type="project" value="TreeGrafter"/>
</dbReference>
<evidence type="ECO:0000256" key="9">
    <source>
        <dbReference type="ARBA" id="ARBA00023136"/>
    </source>
</evidence>
<evidence type="ECO:0000256" key="5">
    <source>
        <dbReference type="ARBA" id="ARBA00022729"/>
    </source>
</evidence>
<organism evidence="16">
    <name type="scientific">Sesamum calycinum</name>
    <dbReference type="NCBI Taxonomy" id="2727403"/>
    <lineage>
        <taxon>Eukaryota</taxon>
        <taxon>Viridiplantae</taxon>
        <taxon>Streptophyta</taxon>
        <taxon>Embryophyta</taxon>
        <taxon>Tracheophyta</taxon>
        <taxon>Spermatophyta</taxon>
        <taxon>Magnoliopsida</taxon>
        <taxon>eudicotyledons</taxon>
        <taxon>Gunneridae</taxon>
        <taxon>Pentapetalae</taxon>
        <taxon>asterids</taxon>
        <taxon>lamiids</taxon>
        <taxon>Lamiales</taxon>
        <taxon>Pedaliaceae</taxon>
        <taxon>Sesamum</taxon>
    </lineage>
</organism>
<dbReference type="PROSITE" id="PS51485">
    <property type="entry name" value="PHYTOCYANIN"/>
    <property type="match status" value="1"/>
</dbReference>
<feature type="chain" id="PRO_5043385583" evidence="14">
    <location>
        <begin position="24"/>
        <end position="206"/>
    </location>
</feature>
<comment type="subcellular location">
    <subcellularLocation>
        <location evidence="1">Membrane</location>
        <topology evidence="1">Single-pass type I membrane protein</topology>
    </subcellularLocation>
</comment>
<dbReference type="PANTHER" id="PTHR33021:SF408">
    <property type="entry name" value="PHYTOCYANIN DOMAIN-CONTAINING PROTEIN"/>
    <property type="match status" value="1"/>
</dbReference>
<keyword evidence="10" id="KW-1015">Disulfide bond</keyword>
<evidence type="ECO:0000256" key="4">
    <source>
        <dbReference type="ARBA" id="ARBA00022723"/>
    </source>
</evidence>
<evidence type="ECO:0000313" key="16">
    <source>
        <dbReference type="EMBL" id="KAL0290214.1"/>
    </source>
</evidence>
<dbReference type="GO" id="GO:0009055">
    <property type="term" value="F:electron transfer activity"/>
    <property type="evidence" value="ECO:0007669"/>
    <property type="project" value="InterPro"/>
</dbReference>
<dbReference type="InterPro" id="IPR003245">
    <property type="entry name" value="Phytocyanin_dom"/>
</dbReference>
<evidence type="ECO:0000256" key="11">
    <source>
        <dbReference type="ARBA" id="ARBA00023180"/>
    </source>
</evidence>
<dbReference type="InterPro" id="IPR039391">
    <property type="entry name" value="Phytocyanin-like"/>
</dbReference>
<dbReference type="Pfam" id="PF02298">
    <property type="entry name" value="Cu_bind_like"/>
    <property type="match status" value="1"/>
</dbReference>
<evidence type="ECO:0000256" key="13">
    <source>
        <dbReference type="SAM" id="Phobius"/>
    </source>
</evidence>
<keyword evidence="4" id="KW-0479">Metal-binding</keyword>
<keyword evidence="7 13" id="KW-1133">Transmembrane helix</keyword>
<reference evidence="16" key="2">
    <citation type="journal article" date="2024" name="Plant">
        <title>Genomic evolution and insights into agronomic trait innovations of Sesamum species.</title>
        <authorList>
            <person name="Miao H."/>
            <person name="Wang L."/>
            <person name="Qu L."/>
            <person name="Liu H."/>
            <person name="Sun Y."/>
            <person name="Le M."/>
            <person name="Wang Q."/>
            <person name="Wei S."/>
            <person name="Zheng Y."/>
            <person name="Lin W."/>
            <person name="Duan Y."/>
            <person name="Cao H."/>
            <person name="Xiong S."/>
            <person name="Wang X."/>
            <person name="Wei L."/>
            <person name="Li C."/>
            <person name="Ma Q."/>
            <person name="Ju M."/>
            <person name="Zhao R."/>
            <person name="Li G."/>
            <person name="Mu C."/>
            <person name="Tian Q."/>
            <person name="Mei H."/>
            <person name="Zhang T."/>
            <person name="Gao T."/>
            <person name="Zhang H."/>
        </authorList>
    </citation>
    <scope>NUCLEOTIDE SEQUENCE</scope>
    <source>
        <strain evidence="16">KEN8</strain>
    </source>
</reference>
<evidence type="ECO:0000256" key="10">
    <source>
        <dbReference type="ARBA" id="ARBA00023157"/>
    </source>
</evidence>
<keyword evidence="2" id="KW-0813">Transport</keyword>
<keyword evidence="9 13" id="KW-0472">Membrane</keyword>
<dbReference type="FunFam" id="2.60.40.420:FF:000067">
    <property type="entry name" value="Cupredoxin superfamily protein"/>
    <property type="match status" value="1"/>
</dbReference>
<reference evidence="16" key="1">
    <citation type="submission" date="2020-06" db="EMBL/GenBank/DDBJ databases">
        <authorList>
            <person name="Li T."/>
            <person name="Hu X."/>
            <person name="Zhang T."/>
            <person name="Song X."/>
            <person name="Zhang H."/>
            <person name="Dai N."/>
            <person name="Sheng W."/>
            <person name="Hou X."/>
            <person name="Wei L."/>
        </authorList>
    </citation>
    <scope>NUCLEOTIDE SEQUENCE</scope>
    <source>
        <strain evidence="16">KEN8</strain>
        <tissue evidence="16">Leaf</tissue>
    </source>
</reference>
<dbReference type="PANTHER" id="PTHR33021">
    <property type="entry name" value="BLUE COPPER PROTEIN"/>
    <property type="match status" value="1"/>
</dbReference>
<keyword evidence="8" id="KW-0186">Copper</keyword>
<feature type="transmembrane region" description="Helical" evidence="13">
    <location>
        <begin position="178"/>
        <end position="198"/>
    </location>
</feature>
<keyword evidence="5 14" id="KW-0732">Signal</keyword>
<evidence type="ECO:0000256" key="1">
    <source>
        <dbReference type="ARBA" id="ARBA00004479"/>
    </source>
</evidence>
<evidence type="ECO:0000256" key="14">
    <source>
        <dbReference type="SAM" id="SignalP"/>
    </source>
</evidence>
<proteinExistence type="predicted"/>
<sequence>MAPKAFLIAVIAAILAIAAPASAAYDYTVGDDAGWKLGVNYTRWAEGKEFRVGDKLLFKYNQDAHSVAKVNASDFQQCVASNASNVLTSGNDEITLSTPGTKWYICSIADHCTKGMKLVITVSTAQAPAPAPTPRTMPLPAPPSSPGTPATMPWPRAPSFPQTPATSAAGDASPLQSYMWILGALAAFKVILVPLAMFRQEFPLVC</sequence>
<dbReference type="SUPFAM" id="SSF49503">
    <property type="entry name" value="Cupredoxins"/>
    <property type="match status" value="1"/>
</dbReference>
<feature type="domain" description="Phytocyanin" evidence="15">
    <location>
        <begin position="25"/>
        <end position="124"/>
    </location>
</feature>
<accession>A0AAW2J6Y5</accession>
<dbReference type="GO" id="GO:0009610">
    <property type="term" value="P:response to symbiotic fungus"/>
    <property type="evidence" value="ECO:0007669"/>
    <property type="project" value="UniProtKB-ARBA"/>
</dbReference>
<keyword evidence="11" id="KW-0325">Glycoprotein</keyword>
<dbReference type="InterPro" id="IPR008972">
    <property type="entry name" value="Cupredoxin"/>
</dbReference>
<keyword evidence="3 13" id="KW-0812">Transmembrane</keyword>
<evidence type="ECO:0000256" key="7">
    <source>
        <dbReference type="ARBA" id="ARBA00022989"/>
    </source>
</evidence>
<feature type="compositionally biased region" description="Pro residues" evidence="12">
    <location>
        <begin position="129"/>
        <end position="146"/>
    </location>
</feature>
<gene>
    <name evidence="16" type="ORF">Scaly_2678700</name>
</gene>
<dbReference type="Gene3D" id="2.60.40.420">
    <property type="entry name" value="Cupredoxins - blue copper proteins"/>
    <property type="match status" value="1"/>
</dbReference>
<evidence type="ECO:0000256" key="6">
    <source>
        <dbReference type="ARBA" id="ARBA00022982"/>
    </source>
</evidence>
<protein>
    <submittedName>
        <fullName evidence="16">Lamin-like protein</fullName>
    </submittedName>
</protein>
<name>A0AAW2J6Y5_9LAMI</name>
<evidence type="ECO:0000256" key="2">
    <source>
        <dbReference type="ARBA" id="ARBA00022448"/>
    </source>
</evidence>
<dbReference type="EMBL" id="JACGWM010001652">
    <property type="protein sequence ID" value="KAL0290214.1"/>
    <property type="molecule type" value="Genomic_DNA"/>
</dbReference>